<dbReference type="Gene3D" id="3.90.550.10">
    <property type="entry name" value="Spore Coat Polysaccharide Biosynthesis Protein SpsA, Chain A"/>
    <property type="match status" value="1"/>
</dbReference>
<dbReference type="Pfam" id="PF00483">
    <property type="entry name" value="NTP_transferase"/>
    <property type="match status" value="1"/>
</dbReference>
<dbReference type="EMBL" id="CP096983">
    <property type="protein sequence ID" value="URZ13154.1"/>
    <property type="molecule type" value="Genomic_DNA"/>
</dbReference>
<keyword evidence="1" id="KW-0808">Transferase</keyword>
<evidence type="ECO:0000313" key="1">
    <source>
        <dbReference type="EMBL" id="URZ13154.1"/>
    </source>
</evidence>
<dbReference type="RefSeq" id="WP_077835204.1">
    <property type="nucleotide sequence ID" value="NZ_CP096983.1"/>
</dbReference>
<dbReference type="KEGG" id="crw:CROST_039040"/>
<accession>A0A1S8L8M7</accession>
<protein>
    <submittedName>
        <fullName evidence="1">D-glycero-alpha-D-manno-heptose 1-phosphate guanylyltransferase</fullName>
        <ecNumber evidence="1">2.7.7.71</ecNumber>
    </submittedName>
</protein>
<proteinExistence type="predicted"/>
<evidence type="ECO:0000313" key="2">
    <source>
        <dbReference type="Proteomes" id="UP000190951"/>
    </source>
</evidence>
<dbReference type="STRING" id="84029.CROST_18820"/>
<dbReference type="EC" id="2.7.7.71" evidence="1"/>
<keyword evidence="2" id="KW-1185">Reference proteome</keyword>
<dbReference type="InterPro" id="IPR050486">
    <property type="entry name" value="Mannose-1P_guanyltransferase"/>
</dbReference>
<dbReference type="PANTHER" id="PTHR22572">
    <property type="entry name" value="SUGAR-1-PHOSPHATE GUANYL TRANSFERASE"/>
    <property type="match status" value="1"/>
</dbReference>
<dbReference type="GO" id="GO:0016779">
    <property type="term" value="F:nucleotidyltransferase activity"/>
    <property type="evidence" value="ECO:0007669"/>
    <property type="project" value="UniProtKB-KW"/>
</dbReference>
<dbReference type="Proteomes" id="UP000190951">
    <property type="component" value="Chromosome"/>
</dbReference>
<dbReference type="InterPro" id="IPR029044">
    <property type="entry name" value="Nucleotide-diphossugar_trans"/>
</dbReference>
<organism evidence="1 2">
    <name type="scientific">Clostridium felsineum</name>
    <dbReference type="NCBI Taxonomy" id="36839"/>
    <lineage>
        <taxon>Bacteria</taxon>
        <taxon>Bacillati</taxon>
        <taxon>Bacillota</taxon>
        <taxon>Clostridia</taxon>
        <taxon>Eubacteriales</taxon>
        <taxon>Clostridiaceae</taxon>
        <taxon>Clostridium</taxon>
    </lineage>
</organism>
<dbReference type="AlphaFoldDB" id="A0A1S8L8M7"/>
<keyword evidence="1" id="KW-0548">Nucleotidyltransferase</keyword>
<sequence>MQALILVGGLGTRLRSIVKDRPKPMALIEDKPFLEYLIENLKKNGIKDIILATGYMSEIIEDYFKDGREFGVNIVYSKENVQLGTAGAIKNAEKYIKDEVFVLNGDTYFDVDFKKLYEFHKNANSIFTMVLRKIADASRYGAVECDKENKITSFVEKGDTSKSDYINGGIYIIKKKILNLIENEKKVSLEKEVIPKVLREEKIYGYRCGNYFIDIGIPEDYIKFCTKVKRGEKN</sequence>
<dbReference type="InterPro" id="IPR005835">
    <property type="entry name" value="NTP_transferase_dom"/>
</dbReference>
<gene>
    <name evidence="1" type="primary">hddC</name>
    <name evidence="1" type="ORF">CROST_039040</name>
</gene>
<name>A0A1S8L8M7_9CLOT</name>
<reference evidence="1 2" key="1">
    <citation type="submission" date="2022-04" db="EMBL/GenBank/DDBJ databases">
        <title>Genome sequence of C. roseum typestrain.</title>
        <authorList>
            <person name="Poehlein A."/>
            <person name="Schoch T."/>
            <person name="Duerre P."/>
            <person name="Daniel R."/>
        </authorList>
    </citation>
    <scope>NUCLEOTIDE SEQUENCE [LARGE SCALE GENOMIC DNA]</scope>
    <source>
        <strain evidence="1 2">DSM 7320</strain>
    </source>
</reference>
<dbReference type="CDD" id="cd06915">
    <property type="entry name" value="NTP_transferase_WcbM_like"/>
    <property type="match status" value="1"/>
</dbReference>
<dbReference type="SUPFAM" id="SSF53448">
    <property type="entry name" value="Nucleotide-diphospho-sugar transferases"/>
    <property type="match status" value="1"/>
</dbReference>